<organism evidence="1 2">
    <name type="scientific">Saitozyma podzolica</name>
    <dbReference type="NCBI Taxonomy" id="1890683"/>
    <lineage>
        <taxon>Eukaryota</taxon>
        <taxon>Fungi</taxon>
        <taxon>Dikarya</taxon>
        <taxon>Basidiomycota</taxon>
        <taxon>Agaricomycotina</taxon>
        <taxon>Tremellomycetes</taxon>
        <taxon>Tremellales</taxon>
        <taxon>Trimorphomycetaceae</taxon>
        <taxon>Saitozyma</taxon>
    </lineage>
</organism>
<sequence length="244" mass="26955">MSSSEWRTVVKGGVPSVTKDSTYRDTAYGCWSVGASTNGEHVRIDICPRVVILHGTKEGGILTTSRATKVEWEQIAYSIDMAIMNANDEIDLDSTSGDEWAKTLVEDLQSSLTSQLGRICRPQTESDGLLFWDDTPQGVVSPVRSFSTHYFSSPPVDNVTFRMNYMAPQEEMLAMLGYLSHGEPNWGDVVTDNSQMLSLIIAEHPSMSTKTIVVERNRSDLLEGARGLAHRAPHGKELYSVHST</sequence>
<dbReference type="Proteomes" id="UP000279259">
    <property type="component" value="Unassembled WGS sequence"/>
</dbReference>
<name>A0A427YE27_9TREE</name>
<proteinExistence type="predicted"/>
<protein>
    <submittedName>
        <fullName evidence="1">Uncharacterized protein</fullName>
    </submittedName>
</protein>
<accession>A0A427YE27</accession>
<dbReference type="EMBL" id="RSCD01000014">
    <property type="protein sequence ID" value="RSH89409.1"/>
    <property type="molecule type" value="Genomic_DNA"/>
</dbReference>
<keyword evidence="2" id="KW-1185">Reference proteome</keyword>
<evidence type="ECO:0000313" key="1">
    <source>
        <dbReference type="EMBL" id="RSH89409.1"/>
    </source>
</evidence>
<comment type="caution">
    <text evidence="1">The sequence shown here is derived from an EMBL/GenBank/DDBJ whole genome shotgun (WGS) entry which is preliminary data.</text>
</comment>
<gene>
    <name evidence="1" type="ORF">EHS25_002521</name>
</gene>
<dbReference type="OrthoDB" id="10482501at2759"/>
<evidence type="ECO:0000313" key="2">
    <source>
        <dbReference type="Proteomes" id="UP000279259"/>
    </source>
</evidence>
<dbReference type="AlphaFoldDB" id="A0A427YE27"/>
<reference evidence="1 2" key="1">
    <citation type="submission" date="2018-11" db="EMBL/GenBank/DDBJ databases">
        <title>Genome sequence of Saitozyma podzolica DSM 27192.</title>
        <authorList>
            <person name="Aliyu H."/>
            <person name="Gorte O."/>
            <person name="Ochsenreither K."/>
        </authorList>
    </citation>
    <scope>NUCLEOTIDE SEQUENCE [LARGE SCALE GENOMIC DNA]</scope>
    <source>
        <strain evidence="1 2">DSM 27192</strain>
    </source>
</reference>